<evidence type="ECO:0000256" key="1">
    <source>
        <dbReference type="ARBA" id="ARBA00006847"/>
    </source>
</evidence>
<dbReference type="EMBL" id="LZRT01000082">
    <property type="protein sequence ID" value="OUM86954.1"/>
    <property type="molecule type" value="Genomic_DNA"/>
</dbReference>
<comment type="similarity">
    <text evidence="2">In the central section; belongs to the CRISPR-associated helicase Cas3 family.</text>
</comment>
<keyword evidence="5" id="KW-0547">Nucleotide-binding</keyword>
<feature type="domain" description="Helicase ATP-binding" evidence="10">
    <location>
        <begin position="268"/>
        <end position="457"/>
    </location>
</feature>
<gene>
    <name evidence="12" type="ORF">BAA01_00485</name>
</gene>
<dbReference type="SMART" id="SM00487">
    <property type="entry name" value="DEXDc"/>
    <property type="match status" value="1"/>
</dbReference>
<accession>A0A1Y3PIP1</accession>
<dbReference type="Proteomes" id="UP000196475">
    <property type="component" value="Unassembled WGS sequence"/>
</dbReference>
<dbReference type="InterPro" id="IPR038257">
    <property type="entry name" value="CRISPR-assoc_Cas3_HD_sf"/>
</dbReference>
<dbReference type="InterPro" id="IPR006474">
    <property type="entry name" value="Helicase_Cas3_CRISPR-ass_core"/>
</dbReference>
<comment type="caution">
    <text evidence="12">The sequence shown here is derived from an EMBL/GenBank/DDBJ whole genome shotgun (WGS) entry which is preliminary data.</text>
</comment>
<evidence type="ECO:0000256" key="7">
    <source>
        <dbReference type="ARBA" id="ARBA00022806"/>
    </source>
</evidence>
<dbReference type="PROSITE" id="PS51643">
    <property type="entry name" value="HD_CAS3"/>
    <property type="match status" value="1"/>
</dbReference>
<dbReference type="GO" id="GO:0004386">
    <property type="term" value="F:helicase activity"/>
    <property type="evidence" value="ECO:0007669"/>
    <property type="project" value="UniProtKB-KW"/>
</dbReference>
<keyword evidence="9" id="KW-0051">Antiviral defense</keyword>
<dbReference type="InterPro" id="IPR027417">
    <property type="entry name" value="P-loop_NTPase"/>
</dbReference>
<dbReference type="GO" id="GO:0051607">
    <property type="term" value="P:defense response to virus"/>
    <property type="evidence" value="ECO:0007669"/>
    <property type="project" value="UniProtKB-KW"/>
</dbReference>
<dbReference type="GO" id="GO:0004518">
    <property type="term" value="F:nuclease activity"/>
    <property type="evidence" value="ECO:0007669"/>
    <property type="project" value="UniProtKB-KW"/>
</dbReference>
<dbReference type="InterPro" id="IPR011545">
    <property type="entry name" value="DEAD/DEAH_box_helicase_dom"/>
</dbReference>
<evidence type="ECO:0000256" key="3">
    <source>
        <dbReference type="ARBA" id="ARBA00022722"/>
    </source>
</evidence>
<dbReference type="GO" id="GO:0003676">
    <property type="term" value="F:nucleic acid binding"/>
    <property type="evidence" value="ECO:0007669"/>
    <property type="project" value="InterPro"/>
</dbReference>
<dbReference type="SUPFAM" id="SSF52540">
    <property type="entry name" value="P-loop containing nucleoside triphosphate hydrolases"/>
    <property type="match status" value="1"/>
</dbReference>
<dbReference type="NCBIfam" id="TIGR01587">
    <property type="entry name" value="cas3_core"/>
    <property type="match status" value="1"/>
</dbReference>
<keyword evidence="7" id="KW-0347">Helicase</keyword>
<dbReference type="GO" id="GO:0016787">
    <property type="term" value="F:hydrolase activity"/>
    <property type="evidence" value="ECO:0007669"/>
    <property type="project" value="UniProtKB-KW"/>
</dbReference>
<sequence length="796" mass="92293">MPGLIPFEACVARPDEGDRRFPLPDHLRETARLLTEGCTDREVEVLYKLQGLCHDIYKAHPDWQAYVNSRGAIRKGPAHAAAGAFLFSWLAWRWLDREGKWPARRLIWVRMAADIADHHGQLGTLVQGGRLSWVQQYEWERLDMDGIRRFLLHELPELQGIPLLPPDLSDWVKFTIETVKDLQFYDLDPEEAGDSPLERMRHLQEWRRSTTRFIAADRFSIQAMSPGYWKPEEADRAQRSLETALSSVQRDTMHELRSRVQAAALRRYRECGSPDTVTVGLPTGYGKTLLALRLALDMIREESRKKIIYVAPYLSLLEQASGDVQHWYGFAPLEHHSLAIHQGSGVPEVEEPGHENGFASRVMESWAHPVVCTSFQQFCRALFPDRAQHTLRRAWLDDSIVIIDEPQIFRPEGWNLFLTGLEALQRIHRLKVMFLSATMPPTRYGLSIQPVELCPDQPNILNRYRLECSTEPCDQADVAKLLMERREPTRCAILNTVRDAQLVYEHLKEAGVRGSGDLLLLHGGMIPLHKKVQIGRMQERLKRHSRLTVVATQIIEAGVNVSFRFLYRAAAILPSIVQAAGRVNRHAEADQGIVLVRPFLRDGDKDTRSYIYKQQFLRQLTDELLYARTSWEETELRELLTAYFDRMFRHNTYEACLQRIEKAYAGDWTALGLFEPFENDALRLPLFVPWNVPEEAKAYVPEHYRYLMQYFNMANADEIYERYTDRDWLRKLSFEDRKNFMILFHYHVVNLPGKMAIKLADSEAYLQHRIPCLHGARGYRDETGMAAVDDPEWQFY</sequence>
<evidence type="ECO:0000259" key="10">
    <source>
        <dbReference type="PROSITE" id="PS51192"/>
    </source>
</evidence>
<comment type="similarity">
    <text evidence="1">In the N-terminal section; belongs to the CRISPR-associated nuclease Cas3-HD family.</text>
</comment>
<evidence type="ECO:0000256" key="2">
    <source>
        <dbReference type="ARBA" id="ARBA00009046"/>
    </source>
</evidence>
<dbReference type="PROSITE" id="PS51192">
    <property type="entry name" value="HELICASE_ATP_BIND_1"/>
    <property type="match status" value="1"/>
</dbReference>
<dbReference type="InterPro" id="IPR014001">
    <property type="entry name" value="Helicase_ATP-bd"/>
</dbReference>
<dbReference type="Gene3D" id="1.10.3210.30">
    <property type="match status" value="1"/>
</dbReference>
<feature type="domain" description="HD Cas3-type" evidence="11">
    <location>
        <begin position="16"/>
        <end position="172"/>
    </location>
</feature>
<evidence type="ECO:0000256" key="8">
    <source>
        <dbReference type="ARBA" id="ARBA00022840"/>
    </source>
</evidence>
<dbReference type="AlphaFoldDB" id="A0A1Y3PIP1"/>
<evidence type="ECO:0000256" key="6">
    <source>
        <dbReference type="ARBA" id="ARBA00022801"/>
    </source>
</evidence>
<dbReference type="GO" id="GO:0046872">
    <property type="term" value="F:metal ion binding"/>
    <property type="evidence" value="ECO:0007669"/>
    <property type="project" value="UniProtKB-KW"/>
</dbReference>
<dbReference type="GO" id="GO:0005524">
    <property type="term" value="F:ATP binding"/>
    <property type="evidence" value="ECO:0007669"/>
    <property type="project" value="UniProtKB-KW"/>
</dbReference>
<dbReference type="InterPro" id="IPR054712">
    <property type="entry name" value="Cas3-like_dom"/>
</dbReference>
<dbReference type="InterPro" id="IPR006483">
    <property type="entry name" value="CRISPR-assoc_Cas3_HD"/>
</dbReference>
<organism evidence="12 13">
    <name type="scientific">Bacillus thermozeamaize</name>
    <dbReference type="NCBI Taxonomy" id="230954"/>
    <lineage>
        <taxon>Bacteria</taxon>
        <taxon>Bacillati</taxon>
        <taxon>Bacillota</taxon>
        <taxon>Bacilli</taxon>
        <taxon>Bacillales</taxon>
        <taxon>Bacillaceae</taxon>
        <taxon>Bacillus</taxon>
    </lineage>
</organism>
<evidence type="ECO:0000256" key="9">
    <source>
        <dbReference type="ARBA" id="ARBA00023118"/>
    </source>
</evidence>
<dbReference type="Pfam" id="PF00270">
    <property type="entry name" value="DEAD"/>
    <property type="match status" value="1"/>
</dbReference>
<evidence type="ECO:0000313" key="12">
    <source>
        <dbReference type="EMBL" id="OUM86954.1"/>
    </source>
</evidence>
<reference evidence="13" key="1">
    <citation type="submission" date="2016-06" db="EMBL/GenBank/DDBJ databases">
        <authorList>
            <person name="Nascimento L."/>
            <person name="Pereira R.V."/>
            <person name="Martins L.F."/>
            <person name="Quaggio R.B."/>
            <person name="Silva A.M."/>
            <person name="Setubal J.C."/>
        </authorList>
    </citation>
    <scope>NUCLEOTIDE SEQUENCE [LARGE SCALE GENOMIC DNA]</scope>
</reference>
<evidence type="ECO:0000259" key="11">
    <source>
        <dbReference type="PROSITE" id="PS51643"/>
    </source>
</evidence>
<keyword evidence="6" id="KW-0378">Hydrolase</keyword>
<name>A0A1Y3PIP1_9BACI</name>
<evidence type="ECO:0000256" key="5">
    <source>
        <dbReference type="ARBA" id="ARBA00022741"/>
    </source>
</evidence>
<evidence type="ECO:0000256" key="4">
    <source>
        <dbReference type="ARBA" id="ARBA00022723"/>
    </source>
</evidence>
<keyword evidence="8" id="KW-0067">ATP-binding</keyword>
<protein>
    <submittedName>
        <fullName evidence="12">CRISPR-associated helicase Cas3</fullName>
    </submittedName>
</protein>
<evidence type="ECO:0000313" key="13">
    <source>
        <dbReference type="Proteomes" id="UP000196475"/>
    </source>
</evidence>
<keyword evidence="3" id="KW-0540">Nuclease</keyword>
<dbReference type="Gene3D" id="3.40.50.300">
    <property type="entry name" value="P-loop containing nucleotide triphosphate hydrolases"/>
    <property type="match status" value="2"/>
</dbReference>
<dbReference type="Pfam" id="PF22590">
    <property type="entry name" value="Cas3-like_C_2"/>
    <property type="match status" value="1"/>
</dbReference>
<proteinExistence type="inferred from homology"/>
<keyword evidence="4" id="KW-0479">Metal-binding</keyword>